<keyword evidence="1" id="KW-1133">Transmembrane helix</keyword>
<keyword evidence="3" id="KW-1185">Reference proteome</keyword>
<gene>
    <name evidence="2" type="ordered locus">Msp_0948</name>
</gene>
<keyword evidence="1" id="KW-0472">Membrane</keyword>
<organism evidence="2 3">
    <name type="scientific">Methanosphaera stadtmanae (strain ATCC 43021 / DSM 3091 / JCM 11832 / MCB-3)</name>
    <dbReference type="NCBI Taxonomy" id="339860"/>
    <lineage>
        <taxon>Archaea</taxon>
        <taxon>Methanobacteriati</taxon>
        <taxon>Methanobacteriota</taxon>
        <taxon>Methanomada group</taxon>
        <taxon>Methanobacteria</taxon>
        <taxon>Methanobacteriales</taxon>
        <taxon>Methanobacteriaceae</taxon>
        <taxon>Methanosphaera</taxon>
    </lineage>
</organism>
<dbReference type="Proteomes" id="UP000001931">
    <property type="component" value="Chromosome"/>
</dbReference>
<dbReference type="EMBL" id="CP000102">
    <property type="protein sequence ID" value="ABC57336.1"/>
    <property type="molecule type" value="Genomic_DNA"/>
</dbReference>
<dbReference type="STRING" id="339860.Msp_0948"/>
<feature type="transmembrane region" description="Helical" evidence="1">
    <location>
        <begin position="12"/>
        <end position="28"/>
    </location>
</feature>
<keyword evidence="1" id="KW-0812">Transmembrane</keyword>
<evidence type="ECO:0000256" key="1">
    <source>
        <dbReference type="SAM" id="Phobius"/>
    </source>
</evidence>
<sequence>MSYLKFQFHYDLILLIYSVNTFLWSLPFQFHYDLILFCNLSCICIHLCRISISL</sequence>
<evidence type="ECO:0000313" key="2">
    <source>
        <dbReference type="EMBL" id="ABC57336.1"/>
    </source>
</evidence>
<name>Q2NFR7_METST</name>
<reference evidence="2 3" key="1">
    <citation type="journal article" date="2006" name="J. Bacteriol.">
        <title>The genome sequence of Methanosphaera stadtmanae reveals why this human intestinal archaeon is restricted to methanol and H2 for methane formation and ATP synthesis.</title>
        <authorList>
            <person name="Fricke W.F."/>
            <person name="Seedorf H."/>
            <person name="Henne A."/>
            <person name="Kruer M."/>
            <person name="Liesegang H."/>
            <person name="Hedderich R."/>
            <person name="Gottschalk G."/>
            <person name="Thauer R.K."/>
        </authorList>
    </citation>
    <scope>NUCLEOTIDE SEQUENCE [LARGE SCALE GENOMIC DNA]</scope>
    <source>
        <strain evidence="3">ATCC 43021 / DSM 3091 / JCM 11832 / MCB-3</strain>
    </source>
</reference>
<proteinExistence type="predicted"/>
<dbReference type="AlphaFoldDB" id="Q2NFR7"/>
<dbReference type="KEGG" id="mst:Msp_0948"/>
<dbReference type="HOGENOM" id="CLU_3039117_0_0_2"/>
<evidence type="ECO:0000313" key="3">
    <source>
        <dbReference type="Proteomes" id="UP000001931"/>
    </source>
</evidence>
<accession>Q2NFR7</accession>
<protein>
    <submittedName>
        <fullName evidence="2">Uncharacterized protein</fullName>
    </submittedName>
</protein>